<comment type="caution">
    <text evidence="3">The sequence shown here is derived from an EMBL/GenBank/DDBJ whole genome shotgun (WGS) entry which is preliminary data.</text>
</comment>
<gene>
    <name evidence="3" type="ORF">ACFSKO_11480</name>
</gene>
<dbReference type="PANTHER" id="PTHR43540:SF1">
    <property type="entry name" value="ISOCHORISMATASE HYDROLASE"/>
    <property type="match status" value="1"/>
</dbReference>
<evidence type="ECO:0000259" key="2">
    <source>
        <dbReference type="Pfam" id="PF00857"/>
    </source>
</evidence>
<dbReference type="EMBL" id="JBHUII010000004">
    <property type="protein sequence ID" value="MFD2206242.1"/>
    <property type="molecule type" value="Genomic_DNA"/>
</dbReference>
<proteinExistence type="predicted"/>
<dbReference type="InterPro" id="IPR000868">
    <property type="entry name" value="Isochorismatase-like_dom"/>
</dbReference>
<feature type="domain" description="Isochorismatase-like" evidence="2">
    <location>
        <begin position="4"/>
        <end position="175"/>
    </location>
</feature>
<dbReference type="RefSeq" id="WP_380251627.1">
    <property type="nucleotide sequence ID" value="NZ_JBHUII010000004.1"/>
</dbReference>
<protein>
    <submittedName>
        <fullName evidence="3">Cysteine hydrolase family protein</fullName>
        <ecNumber evidence="3">3.-.-.-</ecNumber>
    </submittedName>
</protein>
<dbReference type="GO" id="GO:0016787">
    <property type="term" value="F:hydrolase activity"/>
    <property type="evidence" value="ECO:0007669"/>
    <property type="project" value="UniProtKB-KW"/>
</dbReference>
<dbReference type="EC" id="3.-.-.-" evidence="3"/>
<evidence type="ECO:0000313" key="4">
    <source>
        <dbReference type="Proteomes" id="UP001597294"/>
    </source>
</evidence>
<dbReference type="InterPro" id="IPR050272">
    <property type="entry name" value="Isochorismatase-like_hydrls"/>
</dbReference>
<dbReference type="PANTHER" id="PTHR43540">
    <property type="entry name" value="PEROXYUREIDOACRYLATE/UREIDOACRYLATE AMIDOHYDROLASE-RELATED"/>
    <property type="match status" value="1"/>
</dbReference>
<name>A0ABW5BK26_9PROT</name>
<dbReference type="Proteomes" id="UP001597294">
    <property type="component" value="Unassembled WGS sequence"/>
</dbReference>
<keyword evidence="4" id="KW-1185">Reference proteome</keyword>
<dbReference type="CDD" id="cd01014">
    <property type="entry name" value="nicotinamidase_related"/>
    <property type="match status" value="1"/>
</dbReference>
<dbReference type="Pfam" id="PF00857">
    <property type="entry name" value="Isochorismatase"/>
    <property type="match status" value="1"/>
</dbReference>
<keyword evidence="1 3" id="KW-0378">Hydrolase</keyword>
<evidence type="ECO:0000256" key="1">
    <source>
        <dbReference type="ARBA" id="ARBA00022801"/>
    </source>
</evidence>
<accession>A0ABW5BK26</accession>
<dbReference type="Gene3D" id="3.40.50.850">
    <property type="entry name" value="Isochorismatase-like"/>
    <property type="match status" value="1"/>
</dbReference>
<sequence length="183" mass="20280">MSNTALLLIDIQNDYFSDGKWPLVDQEKAAYQAVRLLKHFRDNNLSVFHVRHLSDNTEAPFFAKGTSGSEIHKTVLPLKEEQIFIKSEINCFKDTDLLQALREQNISKLVIVGSMSHMCIDAATRAASDYGFDCTVAKDACATLDLEFDGNITPAAQVHNAFMSGLAFAYAKVISTDEAISRT</sequence>
<reference evidence="4" key="1">
    <citation type="journal article" date="2019" name="Int. J. Syst. Evol. Microbiol.">
        <title>The Global Catalogue of Microorganisms (GCM) 10K type strain sequencing project: providing services to taxonomists for standard genome sequencing and annotation.</title>
        <authorList>
            <consortium name="The Broad Institute Genomics Platform"/>
            <consortium name="The Broad Institute Genome Sequencing Center for Infectious Disease"/>
            <person name="Wu L."/>
            <person name="Ma J."/>
        </authorList>
    </citation>
    <scope>NUCLEOTIDE SEQUENCE [LARGE SCALE GENOMIC DNA]</scope>
    <source>
        <strain evidence="4">CGMCC 4.7192</strain>
    </source>
</reference>
<dbReference type="SUPFAM" id="SSF52499">
    <property type="entry name" value="Isochorismatase-like hydrolases"/>
    <property type="match status" value="1"/>
</dbReference>
<organism evidence="3 4">
    <name type="scientific">Kiloniella antarctica</name>
    <dbReference type="NCBI Taxonomy" id="1550907"/>
    <lineage>
        <taxon>Bacteria</taxon>
        <taxon>Pseudomonadati</taxon>
        <taxon>Pseudomonadota</taxon>
        <taxon>Alphaproteobacteria</taxon>
        <taxon>Rhodospirillales</taxon>
        <taxon>Kiloniellaceae</taxon>
        <taxon>Kiloniella</taxon>
    </lineage>
</organism>
<dbReference type="InterPro" id="IPR036380">
    <property type="entry name" value="Isochorismatase-like_sf"/>
</dbReference>
<evidence type="ECO:0000313" key="3">
    <source>
        <dbReference type="EMBL" id="MFD2206242.1"/>
    </source>
</evidence>